<dbReference type="RefSeq" id="WP_252114135.1">
    <property type="nucleotide sequence ID" value="NZ_JAMSHT010000001.1"/>
</dbReference>
<dbReference type="Proteomes" id="UP001155128">
    <property type="component" value="Unassembled WGS sequence"/>
</dbReference>
<sequence>MLTILAALLAAQPAPDPMPTGNDLTAAVAEADSALFWAAFEGCDPAALGDLLTEDFRMVHDVAGLSVASRADFVAGMEQNCAGRAESGYMNRRLLTPGSRRVQALGDWGALEEGHHQFYELQADGSWVMTGGARYIHVWQWTADGLKLTESISVDHGAAPAYPPAD</sequence>
<reference evidence="2" key="1">
    <citation type="submission" date="2022-06" db="EMBL/GenBank/DDBJ databases">
        <title>Sphingomicrobium sedimins sp. nov., a marine bacterium isolated from tidal flat.</title>
        <authorList>
            <person name="Kim C.-H."/>
            <person name="Yoo Y."/>
            <person name="Kim J.-J."/>
        </authorList>
    </citation>
    <scope>NUCLEOTIDE SEQUENCE</scope>
    <source>
        <strain evidence="2">GRR-S6-50</strain>
    </source>
</reference>
<keyword evidence="3" id="KW-1185">Reference proteome</keyword>
<proteinExistence type="predicted"/>
<evidence type="ECO:0000313" key="2">
    <source>
        <dbReference type="EMBL" id="MCM8557774.1"/>
    </source>
</evidence>
<feature type="domain" description="DUF4440" evidence="1">
    <location>
        <begin position="36"/>
        <end position="145"/>
    </location>
</feature>
<protein>
    <submittedName>
        <fullName evidence="2">Nuclear transport factor 2 family protein</fullName>
    </submittedName>
</protein>
<evidence type="ECO:0000313" key="3">
    <source>
        <dbReference type="Proteomes" id="UP001155128"/>
    </source>
</evidence>
<comment type="caution">
    <text evidence="2">The sequence shown here is derived from an EMBL/GenBank/DDBJ whole genome shotgun (WGS) entry which is preliminary data.</text>
</comment>
<dbReference type="InterPro" id="IPR027843">
    <property type="entry name" value="DUF4440"/>
</dbReference>
<dbReference type="Gene3D" id="3.10.450.50">
    <property type="match status" value="1"/>
</dbReference>
<dbReference type="InterPro" id="IPR032710">
    <property type="entry name" value="NTF2-like_dom_sf"/>
</dbReference>
<organism evidence="2 3">
    <name type="scientific">Sphingomicrobium sediminis</name>
    <dbReference type="NCBI Taxonomy" id="2950949"/>
    <lineage>
        <taxon>Bacteria</taxon>
        <taxon>Pseudomonadati</taxon>
        <taxon>Pseudomonadota</taxon>
        <taxon>Alphaproteobacteria</taxon>
        <taxon>Sphingomonadales</taxon>
        <taxon>Sphingomonadaceae</taxon>
        <taxon>Sphingomicrobium</taxon>
    </lineage>
</organism>
<name>A0A9X2ELX1_9SPHN</name>
<dbReference type="AlphaFoldDB" id="A0A9X2ELX1"/>
<accession>A0A9X2ELX1</accession>
<evidence type="ECO:0000259" key="1">
    <source>
        <dbReference type="Pfam" id="PF14534"/>
    </source>
</evidence>
<dbReference type="Pfam" id="PF14534">
    <property type="entry name" value="DUF4440"/>
    <property type="match status" value="1"/>
</dbReference>
<dbReference type="SUPFAM" id="SSF54427">
    <property type="entry name" value="NTF2-like"/>
    <property type="match status" value="1"/>
</dbReference>
<dbReference type="EMBL" id="JAMSHT010000001">
    <property type="protein sequence ID" value="MCM8557774.1"/>
    <property type="molecule type" value="Genomic_DNA"/>
</dbReference>
<gene>
    <name evidence="2" type="ORF">NDO55_08070</name>
</gene>